<evidence type="ECO:0000313" key="3">
    <source>
        <dbReference type="Proteomes" id="UP000001695"/>
    </source>
</evidence>
<reference evidence="3" key="1">
    <citation type="submission" date="2008-03" db="EMBL/GenBank/DDBJ databases">
        <title>Complete sequence of chromosome of Beijerinckia indica subsp. indica ATCC 9039.</title>
        <authorList>
            <consortium name="US DOE Joint Genome Institute"/>
            <person name="Copeland A."/>
            <person name="Lucas S."/>
            <person name="Lapidus A."/>
            <person name="Glavina del Rio T."/>
            <person name="Dalin E."/>
            <person name="Tice H."/>
            <person name="Bruce D."/>
            <person name="Goodwin L."/>
            <person name="Pitluck S."/>
            <person name="LaButti K."/>
            <person name="Schmutz J."/>
            <person name="Larimer F."/>
            <person name="Land M."/>
            <person name="Hauser L."/>
            <person name="Kyrpides N."/>
            <person name="Mikhailova N."/>
            <person name="Dunfield P.F."/>
            <person name="Dedysh S.N."/>
            <person name="Liesack W."/>
            <person name="Saw J.H."/>
            <person name="Alam M."/>
            <person name="Chen Y."/>
            <person name="Murrell J.C."/>
            <person name="Richardson P."/>
        </authorList>
    </citation>
    <scope>NUCLEOTIDE SEQUENCE [LARGE SCALE GENOMIC DNA]</scope>
    <source>
        <strain evidence="3">ATCC 9039 / DSM 1715 / NCIMB 8712</strain>
    </source>
</reference>
<accession>B2IJD7</accession>
<evidence type="ECO:0000313" key="2">
    <source>
        <dbReference type="EMBL" id="ACB96299.1"/>
    </source>
</evidence>
<protein>
    <recommendedName>
        <fullName evidence="1">DUF2460 domain-containing protein</fullName>
    </recommendedName>
</protein>
<dbReference type="RefSeq" id="WP_012385650.1">
    <property type="nucleotide sequence ID" value="NC_010581.1"/>
</dbReference>
<sequence>MSLPVFPQLPGQGWSVHKRPTFSTRTVAHVSGREIRVPLYSQALYEFELTFDALTANTAWPGLGANSLQSLMGLYLQCQGQYGTFLYIDPSDKEVMAQTIGVGDGSTSIFTFQRSLGGVVEIVSYVTDVANISVNGLALQGGWSLTEPNKVTFASPPAAGAPIVADFSFAYECRFLDDQNDFENFMDGLWTVASLKFRSVKA</sequence>
<reference evidence="2 3" key="2">
    <citation type="journal article" date="2010" name="J. Bacteriol.">
        <title>Complete genome sequence of Beijerinckia indica subsp. indica.</title>
        <authorList>
            <person name="Tamas I."/>
            <person name="Dedysh S.N."/>
            <person name="Liesack W."/>
            <person name="Stott M.B."/>
            <person name="Alam M."/>
            <person name="Murrell J.C."/>
            <person name="Dunfield P.F."/>
        </authorList>
    </citation>
    <scope>NUCLEOTIDE SEQUENCE [LARGE SCALE GENOMIC DNA]</scope>
    <source>
        <strain evidence="3">ATCC 9039 / DSM 1715 / NCIMB 8712</strain>
    </source>
</reference>
<dbReference type="HOGENOM" id="CLU_093046_0_0_5"/>
<organism evidence="2 3">
    <name type="scientific">Beijerinckia indica subsp. indica (strain ATCC 9039 / DSM 1715 / NCIMB 8712)</name>
    <dbReference type="NCBI Taxonomy" id="395963"/>
    <lineage>
        <taxon>Bacteria</taxon>
        <taxon>Pseudomonadati</taxon>
        <taxon>Pseudomonadota</taxon>
        <taxon>Alphaproteobacteria</taxon>
        <taxon>Hyphomicrobiales</taxon>
        <taxon>Beijerinckiaceae</taxon>
        <taxon>Beijerinckia</taxon>
    </lineage>
</organism>
<gene>
    <name evidence="2" type="ordered locus">Bind_2727</name>
</gene>
<dbReference type="AlphaFoldDB" id="B2IJD7"/>
<dbReference type="Pfam" id="PF09343">
    <property type="entry name" value="DUF2460"/>
    <property type="match status" value="1"/>
</dbReference>
<dbReference type="Proteomes" id="UP000001695">
    <property type="component" value="Chromosome"/>
</dbReference>
<feature type="domain" description="DUF2460" evidence="1">
    <location>
        <begin position="10"/>
        <end position="201"/>
    </location>
</feature>
<dbReference type="EMBL" id="CP001016">
    <property type="protein sequence ID" value="ACB96299.1"/>
    <property type="molecule type" value="Genomic_DNA"/>
</dbReference>
<dbReference type="InterPro" id="IPR011740">
    <property type="entry name" value="DUF2460"/>
</dbReference>
<dbReference type="STRING" id="395963.Bind_2727"/>
<dbReference type="KEGG" id="bid:Bind_2727"/>
<dbReference type="OrthoDB" id="1685145at2"/>
<evidence type="ECO:0000259" key="1">
    <source>
        <dbReference type="Pfam" id="PF09343"/>
    </source>
</evidence>
<keyword evidence="3" id="KW-1185">Reference proteome</keyword>
<proteinExistence type="predicted"/>
<name>B2IJD7_BEII9</name>
<dbReference type="eggNOG" id="COG5448">
    <property type="taxonomic scope" value="Bacteria"/>
</dbReference>